<dbReference type="InterPro" id="IPR045864">
    <property type="entry name" value="aa-tRNA-synth_II/BPL/LPL"/>
</dbReference>
<evidence type="ECO:0000313" key="1">
    <source>
        <dbReference type="EMBL" id="MPM49097.1"/>
    </source>
</evidence>
<dbReference type="EMBL" id="VSSQ01012380">
    <property type="protein sequence ID" value="MPM49097.1"/>
    <property type="molecule type" value="Genomic_DNA"/>
</dbReference>
<sequence length="36" mass="4288">MKTADIRRTYLDFFEKRGHTVVPSAPLVYNEIYRAE</sequence>
<dbReference type="Gene3D" id="3.30.930.10">
    <property type="entry name" value="Bira Bifunctional Protein, Domain 2"/>
    <property type="match status" value="1"/>
</dbReference>
<gene>
    <name evidence="1" type="ORF">SDC9_95825</name>
</gene>
<dbReference type="SUPFAM" id="SSF55681">
    <property type="entry name" value="Class II aaRS and biotin synthetases"/>
    <property type="match status" value="1"/>
</dbReference>
<comment type="caution">
    <text evidence="1">The sequence shown here is derived from an EMBL/GenBank/DDBJ whole genome shotgun (WGS) entry which is preliminary data.</text>
</comment>
<name>A0A645A7Q0_9ZZZZ</name>
<evidence type="ECO:0008006" key="2">
    <source>
        <dbReference type="Google" id="ProtNLM"/>
    </source>
</evidence>
<reference evidence="1" key="1">
    <citation type="submission" date="2019-08" db="EMBL/GenBank/DDBJ databases">
        <authorList>
            <person name="Kucharzyk K."/>
            <person name="Murdoch R.W."/>
            <person name="Higgins S."/>
            <person name="Loffler F."/>
        </authorList>
    </citation>
    <scope>NUCLEOTIDE SEQUENCE</scope>
</reference>
<proteinExistence type="predicted"/>
<protein>
    <recommendedName>
        <fullName evidence="2">Alanine--tRNA ligase</fullName>
    </recommendedName>
</protein>
<dbReference type="AlphaFoldDB" id="A0A645A7Q0"/>
<accession>A0A645A7Q0</accession>
<organism evidence="1">
    <name type="scientific">bioreactor metagenome</name>
    <dbReference type="NCBI Taxonomy" id="1076179"/>
    <lineage>
        <taxon>unclassified sequences</taxon>
        <taxon>metagenomes</taxon>
        <taxon>ecological metagenomes</taxon>
    </lineage>
</organism>